<dbReference type="PANTHER" id="PTHR46481:SF10">
    <property type="entry name" value="ZINC FINGER BED DOMAIN-CONTAINING PROTEIN 39"/>
    <property type="match status" value="1"/>
</dbReference>
<evidence type="ECO:0000256" key="5">
    <source>
        <dbReference type="ARBA" id="ARBA00023242"/>
    </source>
</evidence>
<keyword evidence="3" id="KW-0863">Zinc-finger</keyword>
<dbReference type="PANTHER" id="PTHR46481">
    <property type="entry name" value="ZINC FINGER BED DOMAIN-CONTAINING PROTEIN 4"/>
    <property type="match status" value="1"/>
</dbReference>
<gene>
    <name evidence="6" type="ORF">AVEN_247104_1</name>
</gene>
<evidence type="ECO:0000256" key="2">
    <source>
        <dbReference type="ARBA" id="ARBA00022723"/>
    </source>
</evidence>
<organism evidence="6 7">
    <name type="scientific">Araneus ventricosus</name>
    <name type="common">Orbweaver spider</name>
    <name type="synonym">Epeira ventricosa</name>
    <dbReference type="NCBI Taxonomy" id="182803"/>
    <lineage>
        <taxon>Eukaryota</taxon>
        <taxon>Metazoa</taxon>
        <taxon>Ecdysozoa</taxon>
        <taxon>Arthropoda</taxon>
        <taxon>Chelicerata</taxon>
        <taxon>Arachnida</taxon>
        <taxon>Araneae</taxon>
        <taxon>Araneomorphae</taxon>
        <taxon>Entelegynae</taxon>
        <taxon>Araneoidea</taxon>
        <taxon>Araneidae</taxon>
        <taxon>Araneus</taxon>
    </lineage>
</organism>
<dbReference type="GO" id="GO:0008270">
    <property type="term" value="F:zinc ion binding"/>
    <property type="evidence" value="ECO:0007669"/>
    <property type="project" value="UniProtKB-KW"/>
</dbReference>
<evidence type="ECO:0000256" key="3">
    <source>
        <dbReference type="ARBA" id="ARBA00022771"/>
    </source>
</evidence>
<dbReference type="Proteomes" id="UP000499080">
    <property type="component" value="Unassembled WGS sequence"/>
</dbReference>
<keyword evidence="5" id="KW-0539">Nucleus</keyword>
<accession>A0A4Y2HQZ2</accession>
<dbReference type="GO" id="GO:0005634">
    <property type="term" value="C:nucleus"/>
    <property type="evidence" value="ECO:0007669"/>
    <property type="project" value="UniProtKB-SubCell"/>
</dbReference>
<dbReference type="OrthoDB" id="1607513at2759"/>
<comment type="caution">
    <text evidence="6">The sequence shown here is derived from an EMBL/GenBank/DDBJ whole genome shotgun (WGS) entry which is preliminary data.</text>
</comment>
<keyword evidence="4" id="KW-0862">Zinc</keyword>
<protein>
    <submittedName>
        <fullName evidence="6">Uncharacterized protein</fullName>
    </submittedName>
</protein>
<keyword evidence="2" id="KW-0479">Metal-binding</keyword>
<sequence>MKLHKIREGIAFDNQSLSFVEDLGFIRLMRETEPSYKIPYINYFHGTVFPSVYEDCKEKISSLLSIAQQISLTRDNWTNSVINHSFISVTGHWISRFLSLGVERSGTAFRASGHCLFCDYTTAVLSAKHFPGSHVGEALRVLSEKHFPGSHRGEALSVKHFPRSHRGETLSVFSAKHFPVSHREALSVLSAKQFPFLS</sequence>
<comment type="subcellular location">
    <subcellularLocation>
        <location evidence="1">Nucleus</location>
    </subcellularLocation>
</comment>
<name>A0A4Y2HQZ2_ARAVE</name>
<keyword evidence="7" id="KW-1185">Reference proteome</keyword>
<evidence type="ECO:0000256" key="4">
    <source>
        <dbReference type="ARBA" id="ARBA00022833"/>
    </source>
</evidence>
<evidence type="ECO:0000313" key="7">
    <source>
        <dbReference type="Proteomes" id="UP000499080"/>
    </source>
</evidence>
<evidence type="ECO:0000256" key="1">
    <source>
        <dbReference type="ARBA" id="ARBA00004123"/>
    </source>
</evidence>
<dbReference type="EMBL" id="BGPR01002096">
    <property type="protein sequence ID" value="GBM67700.1"/>
    <property type="molecule type" value="Genomic_DNA"/>
</dbReference>
<dbReference type="AlphaFoldDB" id="A0A4Y2HQZ2"/>
<evidence type="ECO:0000313" key="6">
    <source>
        <dbReference type="EMBL" id="GBM67700.1"/>
    </source>
</evidence>
<proteinExistence type="predicted"/>
<reference evidence="6 7" key="1">
    <citation type="journal article" date="2019" name="Sci. Rep.">
        <title>Orb-weaving spider Araneus ventricosus genome elucidates the spidroin gene catalogue.</title>
        <authorList>
            <person name="Kono N."/>
            <person name="Nakamura H."/>
            <person name="Ohtoshi R."/>
            <person name="Moran D.A.P."/>
            <person name="Shinohara A."/>
            <person name="Yoshida Y."/>
            <person name="Fujiwara M."/>
            <person name="Mori M."/>
            <person name="Tomita M."/>
            <person name="Arakawa K."/>
        </authorList>
    </citation>
    <scope>NUCLEOTIDE SEQUENCE [LARGE SCALE GENOMIC DNA]</scope>
</reference>
<dbReference type="InterPro" id="IPR052035">
    <property type="entry name" value="ZnF_BED_domain_contain"/>
</dbReference>